<dbReference type="Proteomes" id="UP000838878">
    <property type="component" value="Chromosome 8"/>
</dbReference>
<sequence length="630" mass="71581">MATSDVTFQDGDFKHPYLLALVRWCVSSFWTTATVILHRLLTAPLPPNTGSKTPKPRPASSDHLHPEPRVECEVLHTPPNPTIDVIFVHGLYGSLANTWRQGEWMSKYGKGPTKVPLRRPHSISTCKCTVESEKCGENDEISDKNDKNANIERENDTERENDDARDKLTTEESEIQVTNIYKDIQKILPNNDIFITDKFYNNTLLDQEVSDHQKNEQTNGNNDVKVLPKDNLFIAEKFYAESLMNHENYETQAQFVQDLFKSDMKENQHNYEVNPTDSKENLTDSEVNLTDSEVNPTDSEVYPTDKVSCKCTDCVGCGCVCDECYSPCWPRDWVRVDYPGARVISINYTSDPYLWRPLWVKEIKRLRLHDRAEQMMSQLLDLGVGERPIIWVGHSKGGLFIKHMYCEAYEAHLKIQRTNVKNEQNIIESKNDNIINHCIDNQTEKTCDINDNNDVNEINGNNDNDIVNSVIVNDSDSNDISSDDNDVAEMNAEQLQKRAALWTKSSGFMFYSVPHRGSPLADIKTPITARSIELMEICKDCPLVLSLQERWSRAAAAGAPAARSLVESCRTLMSVLYLRIVSVHSADPGIGALHGVSVDHREICKPSSRQCLLYQELMTLMRDALKKYNI</sequence>
<feature type="region of interest" description="Disordered" evidence="7">
    <location>
        <begin position="45"/>
        <end position="65"/>
    </location>
</feature>
<organism evidence="8 9">
    <name type="scientific">Brenthis ino</name>
    <name type="common">lesser marbled fritillary</name>
    <dbReference type="NCBI Taxonomy" id="405034"/>
    <lineage>
        <taxon>Eukaryota</taxon>
        <taxon>Metazoa</taxon>
        <taxon>Ecdysozoa</taxon>
        <taxon>Arthropoda</taxon>
        <taxon>Hexapoda</taxon>
        <taxon>Insecta</taxon>
        <taxon>Pterygota</taxon>
        <taxon>Neoptera</taxon>
        <taxon>Endopterygota</taxon>
        <taxon>Lepidoptera</taxon>
        <taxon>Glossata</taxon>
        <taxon>Ditrysia</taxon>
        <taxon>Papilionoidea</taxon>
        <taxon>Nymphalidae</taxon>
        <taxon>Heliconiinae</taxon>
        <taxon>Argynnini</taxon>
        <taxon>Brenthis</taxon>
    </lineage>
</organism>
<name>A0A8J9V3H9_9NEOP</name>
<accession>A0A8J9V3H9</accession>
<reference evidence="8" key="1">
    <citation type="submission" date="2021-12" db="EMBL/GenBank/DDBJ databases">
        <authorList>
            <person name="Martin H S."/>
        </authorList>
    </citation>
    <scope>NUCLEOTIDE SEQUENCE</scope>
</reference>
<gene>
    <name evidence="8" type="ORF">BINO364_LOCUS15633</name>
</gene>
<dbReference type="PANTHER" id="PTHR48182">
    <property type="entry name" value="PROTEIN SERAC1"/>
    <property type="match status" value="1"/>
</dbReference>
<dbReference type="InterPro" id="IPR029058">
    <property type="entry name" value="AB_hydrolase_fold"/>
</dbReference>
<feature type="region of interest" description="Disordered" evidence="7">
    <location>
        <begin position="134"/>
        <end position="170"/>
    </location>
</feature>
<evidence type="ECO:0000256" key="5">
    <source>
        <dbReference type="ARBA" id="ARBA00023128"/>
    </source>
</evidence>
<evidence type="ECO:0000256" key="3">
    <source>
        <dbReference type="ARBA" id="ARBA00004370"/>
    </source>
</evidence>
<dbReference type="GO" id="GO:0016020">
    <property type="term" value="C:membrane"/>
    <property type="evidence" value="ECO:0007669"/>
    <property type="project" value="UniProtKB-SubCell"/>
</dbReference>
<evidence type="ECO:0000256" key="4">
    <source>
        <dbReference type="ARBA" id="ARBA00022824"/>
    </source>
</evidence>
<dbReference type="GO" id="GO:0005783">
    <property type="term" value="C:endoplasmic reticulum"/>
    <property type="evidence" value="ECO:0007669"/>
    <property type="project" value="UniProtKB-SubCell"/>
</dbReference>
<dbReference type="Gene3D" id="3.40.50.1820">
    <property type="entry name" value="alpha/beta hydrolase"/>
    <property type="match status" value="1"/>
</dbReference>
<keyword evidence="5" id="KW-0496">Mitochondrion</keyword>
<keyword evidence="9" id="KW-1185">Reference proteome</keyword>
<evidence type="ECO:0000256" key="6">
    <source>
        <dbReference type="ARBA" id="ARBA00023136"/>
    </source>
</evidence>
<dbReference type="OrthoDB" id="5086500at2759"/>
<dbReference type="EMBL" id="OV170228">
    <property type="protein sequence ID" value="CAH0730672.1"/>
    <property type="molecule type" value="Genomic_DNA"/>
</dbReference>
<evidence type="ECO:0000313" key="9">
    <source>
        <dbReference type="Proteomes" id="UP000838878"/>
    </source>
</evidence>
<dbReference type="PANTHER" id="PTHR48182:SF2">
    <property type="entry name" value="PROTEIN SERAC1"/>
    <property type="match status" value="1"/>
</dbReference>
<evidence type="ECO:0000256" key="7">
    <source>
        <dbReference type="SAM" id="MobiDB-lite"/>
    </source>
</evidence>
<protein>
    <recommendedName>
        <fullName evidence="10">Protein SERAC1</fullName>
    </recommendedName>
</protein>
<keyword evidence="4" id="KW-0256">Endoplasmic reticulum</keyword>
<dbReference type="InterPro" id="IPR052374">
    <property type="entry name" value="SERAC1"/>
</dbReference>
<evidence type="ECO:0000256" key="1">
    <source>
        <dbReference type="ARBA" id="ARBA00004173"/>
    </source>
</evidence>
<dbReference type="AlphaFoldDB" id="A0A8J9V3H9"/>
<comment type="subcellular location">
    <subcellularLocation>
        <location evidence="2">Endoplasmic reticulum</location>
    </subcellularLocation>
    <subcellularLocation>
        <location evidence="3">Membrane</location>
    </subcellularLocation>
    <subcellularLocation>
        <location evidence="1">Mitochondrion</location>
    </subcellularLocation>
</comment>
<keyword evidence="6" id="KW-0472">Membrane</keyword>
<proteinExistence type="predicted"/>
<evidence type="ECO:0000256" key="2">
    <source>
        <dbReference type="ARBA" id="ARBA00004240"/>
    </source>
</evidence>
<dbReference type="SUPFAM" id="SSF53474">
    <property type="entry name" value="alpha/beta-Hydrolases"/>
    <property type="match status" value="1"/>
</dbReference>
<feature type="non-terminal residue" evidence="8">
    <location>
        <position position="630"/>
    </location>
</feature>
<evidence type="ECO:0000313" key="8">
    <source>
        <dbReference type="EMBL" id="CAH0730672.1"/>
    </source>
</evidence>
<dbReference type="GO" id="GO:0005739">
    <property type="term" value="C:mitochondrion"/>
    <property type="evidence" value="ECO:0007669"/>
    <property type="project" value="UniProtKB-SubCell"/>
</dbReference>
<evidence type="ECO:0008006" key="10">
    <source>
        <dbReference type="Google" id="ProtNLM"/>
    </source>
</evidence>